<dbReference type="InterPro" id="IPR035906">
    <property type="entry name" value="MetI-like_sf"/>
</dbReference>
<evidence type="ECO:0000256" key="5">
    <source>
        <dbReference type="ARBA" id="ARBA00022989"/>
    </source>
</evidence>
<sequence length="296" mass="33660">MNTFNTTGYRTFSFFNYLFLFMLMIISVYPFYYIFIYSVSIPTEAARGGVYFWPKGFTLTSYAQLLKVDGISSAFLVSGARAVIGTILTLFGTSLFAYVLKHPKLKFRKLMYRMTLATMYVSGGLIPMYITVKELGLKDNFLVYILPSMIVAFYLVLVKTYMEQLPDSLEESAMIDGAGIYMIYWKIIIPLIGPVLAVIAIFSAVNQWNSWQDNFFYVTDPKLQTLQLVLLSYLTDQTSNMMAISNNLQTNLSIKEITPVSIRMTITMMATLPVIFVYPLFQRYFISGIMVGAVKG</sequence>
<dbReference type="PANTHER" id="PTHR43744:SF9">
    <property type="entry name" value="POLYGALACTURONAN_RHAMNOGALACTURONAN TRANSPORT SYSTEM PERMEASE PROTEIN YTCP"/>
    <property type="match status" value="1"/>
</dbReference>
<reference evidence="9 10" key="1">
    <citation type="submission" date="2021-03" db="EMBL/GenBank/DDBJ databases">
        <title>Genomic Encyclopedia of Type Strains, Phase IV (KMG-IV): sequencing the most valuable type-strain genomes for metagenomic binning, comparative biology and taxonomic classification.</title>
        <authorList>
            <person name="Goeker M."/>
        </authorList>
    </citation>
    <scope>NUCLEOTIDE SEQUENCE [LARGE SCALE GENOMIC DNA]</scope>
    <source>
        <strain evidence="9 10">DSM 26048</strain>
    </source>
</reference>
<dbReference type="RefSeq" id="WP_209978101.1">
    <property type="nucleotide sequence ID" value="NZ_JAGGLB010000043.1"/>
</dbReference>
<feature type="domain" description="ABC transmembrane type-1" evidence="8">
    <location>
        <begin position="75"/>
        <end position="281"/>
    </location>
</feature>
<dbReference type="CDD" id="cd06261">
    <property type="entry name" value="TM_PBP2"/>
    <property type="match status" value="1"/>
</dbReference>
<feature type="transmembrane region" description="Helical" evidence="7">
    <location>
        <begin position="74"/>
        <end position="98"/>
    </location>
</feature>
<proteinExistence type="predicted"/>
<keyword evidence="6 7" id="KW-0472">Membrane</keyword>
<keyword evidence="3" id="KW-1003">Cell membrane</keyword>
<feature type="transmembrane region" description="Helical" evidence="7">
    <location>
        <begin position="260"/>
        <end position="281"/>
    </location>
</feature>
<name>A0ABS4J9X1_9BACL</name>
<keyword evidence="10" id="KW-1185">Reference proteome</keyword>
<evidence type="ECO:0000256" key="1">
    <source>
        <dbReference type="ARBA" id="ARBA00004651"/>
    </source>
</evidence>
<protein>
    <submittedName>
        <fullName evidence="9">ABC-type glycerol-3-phosphate transport system permease component</fullName>
    </submittedName>
</protein>
<dbReference type="InterPro" id="IPR000515">
    <property type="entry name" value="MetI-like"/>
</dbReference>
<feature type="transmembrane region" description="Helical" evidence="7">
    <location>
        <begin position="12"/>
        <end position="35"/>
    </location>
</feature>
<feature type="transmembrane region" description="Helical" evidence="7">
    <location>
        <begin position="183"/>
        <end position="205"/>
    </location>
</feature>
<feature type="transmembrane region" description="Helical" evidence="7">
    <location>
        <begin position="110"/>
        <end position="130"/>
    </location>
</feature>
<evidence type="ECO:0000313" key="10">
    <source>
        <dbReference type="Proteomes" id="UP001519287"/>
    </source>
</evidence>
<evidence type="ECO:0000259" key="8">
    <source>
        <dbReference type="PROSITE" id="PS50928"/>
    </source>
</evidence>
<gene>
    <name evidence="9" type="ORF">J2Z66_007684</name>
</gene>
<dbReference type="EMBL" id="JAGGLB010000043">
    <property type="protein sequence ID" value="MBP1996040.1"/>
    <property type="molecule type" value="Genomic_DNA"/>
</dbReference>
<keyword evidence="5 7" id="KW-1133">Transmembrane helix</keyword>
<dbReference type="SUPFAM" id="SSF161098">
    <property type="entry name" value="MetI-like"/>
    <property type="match status" value="1"/>
</dbReference>
<evidence type="ECO:0000256" key="4">
    <source>
        <dbReference type="ARBA" id="ARBA00022692"/>
    </source>
</evidence>
<organism evidence="9 10">
    <name type="scientific">Paenibacillus eucommiae</name>
    <dbReference type="NCBI Taxonomy" id="1355755"/>
    <lineage>
        <taxon>Bacteria</taxon>
        <taxon>Bacillati</taxon>
        <taxon>Bacillota</taxon>
        <taxon>Bacilli</taxon>
        <taxon>Bacillales</taxon>
        <taxon>Paenibacillaceae</taxon>
        <taxon>Paenibacillus</taxon>
    </lineage>
</organism>
<keyword evidence="2" id="KW-0813">Transport</keyword>
<dbReference type="Gene3D" id="1.10.3720.10">
    <property type="entry name" value="MetI-like"/>
    <property type="match status" value="1"/>
</dbReference>
<dbReference type="Proteomes" id="UP001519287">
    <property type="component" value="Unassembled WGS sequence"/>
</dbReference>
<evidence type="ECO:0000313" key="9">
    <source>
        <dbReference type="EMBL" id="MBP1996040.1"/>
    </source>
</evidence>
<evidence type="ECO:0000256" key="3">
    <source>
        <dbReference type="ARBA" id="ARBA00022475"/>
    </source>
</evidence>
<comment type="subcellular location">
    <subcellularLocation>
        <location evidence="1">Cell membrane</location>
        <topology evidence="1">Multi-pass membrane protein</topology>
    </subcellularLocation>
</comment>
<dbReference type="PROSITE" id="PS50928">
    <property type="entry name" value="ABC_TM1"/>
    <property type="match status" value="1"/>
</dbReference>
<evidence type="ECO:0000256" key="2">
    <source>
        <dbReference type="ARBA" id="ARBA00022448"/>
    </source>
</evidence>
<keyword evidence="4 7" id="KW-0812">Transmembrane</keyword>
<evidence type="ECO:0000256" key="6">
    <source>
        <dbReference type="ARBA" id="ARBA00023136"/>
    </source>
</evidence>
<evidence type="ECO:0000256" key="7">
    <source>
        <dbReference type="SAM" id="Phobius"/>
    </source>
</evidence>
<accession>A0ABS4J9X1</accession>
<comment type="caution">
    <text evidence="9">The sequence shown here is derived from an EMBL/GenBank/DDBJ whole genome shotgun (WGS) entry which is preliminary data.</text>
</comment>
<dbReference type="PANTHER" id="PTHR43744">
    <property type="entry name" value="ABC TRANSPORTER PERMEASE PROTEIN MG189-RELATED-RELATED"/>
    <property type="match status" value="1"/>
</dbReference>
<feature type="transmembrane region" description="Helical" evidence="7">
    <location>
        <begin position="142"/>
        <end position="162"/>
    </location>
</feature>